<dbReference type="NCBIfam" id="TIGR03641">
    <property type="entry name" value="cas1_HMARI"/>
    <property type="match status" value="1"/>
</dbReference>
<dbReference type="Gene3D" id="1.20.120.920">
    <property type="entry name" value="CRISPR-associated endonuclease Cas1, C-terminal domain"/>
    <property type="match status" value="1"/>
</dbReference>
<feature type="binding site" evidence="9">
    <location>
        <position position="291"/>
    </location>
    <ligand>
        <name>Mn(2+)</name>
        <dbReference type="ChEBI" id="CHEBI:29035"/>
    </ligand>
</feature>
<dbReference type="Proteomes" id="UP000246278">
    <property type="component" value="Unassembled WGS sequence"/>
</dbReference>
<reference evidence="11" key="1">
    <citation type="submission" date="2017-10" db="EMBL/GenBank/DDBJ databases">
        <authorList>
            <person name="Gaisin V.A."/>
            <person name="Rysina M.S."/>
            <person name="Grouzdev D.S."/>
        </authorList>
    </citation>
    <scope>NUCLEOTIDE SEQUENCE [LARGE SCALE GENOMIC DNA]</scope>
    <source>
        <strain evidence="11">V1</strain>
    </source>
</reference>
<evidence type="ECO:0000256" key="8">
    <source>
        <dbReference type="ARBA" id="ARBA00023211"/>
    </source>
</evidence>
<keyword evidence="11" id="KW-1185">Reference proteome</keyword>
<dbReference type="Gene3D" id="3.100.10.20">
    <property type="entry name" value="CRISPR-associated endonuclease Cas1, N-terminal domain"/>
    <property type="match status" value="1"/>
</dbReference>
<dbReference type="GO" id="GO:0043571">
    <property type="term" value="P:maintenance of CRISPR repeat elements"/>
    <property type="evidence" value="ECO:0007669"/>
    <property type="project" value="UniProtKB-UniRule"/>
</dbReference>
<dbReference type="HAMAP" id="MF_01470">
    <property type="entry name" value="Cas1"/>
    <property type="match status" value="1"/>
</dbReference>
<dbReference type="InterPro" id="IPR019858">
    <property type="entry name" value="CRISPR-assoc_Cas1_HMARI/TNEAP"/>
</dbReference>
<dbReference type="InterPro" id="IPR042211">
    <property type="entry name" value="CRISPR-assoc_Cas1_N"/>
</dbReference>
<dbReference type="OrthoDB" id="9803119at2"/>
<keyword evidence="2 9" id="KW-0479">Metal-binding</keyword>
<sequence length="384" mass="44673">MPFTIPTKQPFYIFSNGVLQRKENTICFVPYATQEEVTVESDPSLYLEPDEQETYGLNPFDDTLLNTGGRRVIPINNIDSFFVFGEVNFNSKFLNFLTRNRIPMHLFNYYGFYSGSYYPREHLLSGYVVVHQVKYYSAKKKRMELAREFIGAAAGNIVRNLKYYTADSRQGALGPESLELLFHTITQIESLLAGIVNAPDIPELMGIEGNIRKVYYQVWQHLLRSADPAFSFSERVKRPPDNAVNALVSFGNSLMYSACLTEIYRTQLNPTVSFLHEPSERRFSLALDLAEIFKPMFIDRMIFKLVNTREIQAKHFTSALNFCHLNDAGRKIVVKEFEERMRTTIKHRGLGRNVSYRRLIRLECYKLIKHLIGEEPYRAFRSWW</sequence>
<evidence type="ECO:0000256" key="2">
    <source>
        <dbReference type="ARBA" id="ARBA00022723"/>
    </source>
</evidence>
<dbReference type="GO" id="GO:0046872">
    <property type="term" value="F:metal ion binding"/>
    <property type="evidence" value="ECO:0007669"/>
    <property type="project" value="UniProtKB-UniRule"/>
</dbReference>
<evidence type="ECO:0000256" key="1">
    <source>
        <dbReference type="ARBA" id="ARBA00022722"/>
    </source>
</evidence>
<dbReference type="GO" id="GO:0003677">
    <property type="term" value="F:DNA binding"/>
    <property type="evidence" value="ECO:0007669"/>
    <property type="project" value="UniProtKB-KW"/>
</dbReference>
<keyword evidence="5 9" id="KW-0460">Magnesium</keyword>
<dbReference type="GO" id="GO:0051607">
    <property type="term" value="P:defense response to virus"/>
    <property type="evidence" value="ECO:0007669"/>
    <property type="project" value="UniProtKB-UniRule"/>
</dbReference>
<dbReference type="InterPro" id="IPR042206">
    <property type="entry name" value="CRISPR-assoc_Cas1_C"/>
</dbReference>
<dbReference type="GO" id="GO:0016787">
    <property type="term" value="F:hydrolase activity"/>
    <property type="evidence" value="ECO:0007669"/>
    <property type="project" value="UniProtKB-KW"/>
</dbReference>
<dbReference type="NCBIfam" id="TIGR00287">
    <property type="entry name" value="cas1"/>
    <property type="match status" value="1"/>
</dbReference>
<comment type="subunit">
    <text evidence="9">Homodimer, forms a heterotetramer with a Cas2 homodimer.</text>
</comment>
<keyword evidence="7 9" id="KW-0238">DNA-binding</keyword>
<dbReference type="GO" id="GO:0004520">
    <property type="term" value="F:DNA endonuclease activity"/>
    <property type="evidence" value="ECO:0007669"/>
    <property type="project" value="InterPro"/>
</dbReference>
<accession>A0A317T5L4</accession>
<feature type="binding site" evidence="9">
    <location>
        <position position="276"/>
    </location>
    <ligand>
        <name>Mn(2+)</name>
        <dbReference type="ChEBI" id="CHEBI:29035"/>
    </ligand>
</feature>
<dbReference type="PANTHER" id="PTHR43219:SF1">
    <property type="entry name" value="CRISPR-ASSOCIATED ENDONUCLEASE CAS1"/>
    <property type="match status" value="1"/>
</dbReference>
<evidence type="ECO:0000256" key="5">
    <source>
        <dbReference type="ARBA" id="ARBA00022842"/>
    </source>
</evidence>
<evidence type="ECO:0000256" key="9">
    <source>
        <dbReference type="HAMAP-Rule" id="MF_01470"/>
    </source>
</evidence>
<evidence type="ECO:0000256" key="6">
    <source>
        <dbReference type="ARBA" id="ARBA00023118"/>
    </source>
</evidence>
<feature type="binding site" evidence="9">
    <location>
        <position position="208"/>
    </location>
    <ligand>
        <name>Mn(2+)</name>
        <dbReference type="ChEBI" id="CHEBI:29035"/>
    </ligand>
</feature>
<dbReference type="CDD" id="cd09722">
    <property type="entry name" value="Cas1_I-B"/>
    <property type="match status" value="1"/>
</dbReference>
<evidence type="ECO:0000256" key="7">
    <source>
        <dbReference type="ARBA" id="ARBA00023125"/>
    </source>
</evidence>
<protein>
    <recommendedName>
        <fullName evidence="9">CRISPR-associated endonuclease Cas1</fullName>
        <ecNumber evidence="9">3.1.-.-</ecNumber>
    </recommendedName>
</protein>
<evidence type="ECO:0000313" key="11">
    <source>
        <dbReference type="Proteomes" id="UP000246278"/>
    </source>
</evidence>
<keyword evidence="3 9" id="KW-0255">Endonuclease</keyword>
<evidence type="ECO:0000256" key="3">
    <source>
        <dbReference type="ARBA" id="ARBA00022759"/>
    </source>
</evidence>
<keyword evidence="4 9" id="KW-0378">Hydrolase</keyword>
<dbReference type="AlphaFoldDB" id="A0A317T5L4"/>
<dbReference type="PANTHER" id="PTHR43219">
    <property type="entry name" value="CRISPR-ASSOCIATED ENDONUCLEASE CAS1"/>
    <property type="match status" value="1"/>
</dbReference>
<evidence type="ECO:0000256" key="4">
    <source>
        <dbReference type="ARBA" id="ARBA00022801"/>
    </source>
</evidence>
<comment type="function">
    <text evidence="9">CRISPR (clustered regularly interspaced short palindromic repeat), is an adaptive immune system that provides protection against mobile genetic elements (viruses, transposable elements and conjugative plasmids). CRISPR clusters contain spacers, sequences complementary to antecedent mobile elements, and target invading nucleic acids. CRISPR clusters are transcribed and processed into CRISPR RNA (crRNA). Acts as a dsDNA endonuclease. Involved in the integration of spacer DNA into the CRISPR cassette.</text>
</comment>
<evidence type="ECO:0000313" key="10">
    <source>
        <dbReference type="EMBL" id="PWW81007.1"/>
    </source>
</evidence>
<dbReference type="RefSeq" id="WP_110024350.1">
    <property type="nucleotide sequence ID" value="NZ_PDNZ01000012.1"/>
</dbReference>
<keyword evidence="6 9" id="KW-0051">Antiviral defense</keyword>
<name>A0A317T5L4_9CHLB</name>
<organism evidence="10 11">
    <name type="scientific">Prosthecochloris marina</name>
    <dbReference type="NCBI Taxonomy" id="2017681"/>
    <lineage>
        <taxon>Bacteria</taxon>
        <taxon>Pseudomonadati</taxon>
        <taxon>Chlorobiota</taxon>
        <taxon>Chlorobiia</taxon>
        <taxon>Chlorobiales</taxon>
        <taxon>Chlorobiaceae</taxon>
        <taxon>Prosthecochloris</taxon>
    </lineage>
</organism>
<keyword evidence="8 9" id="KW-0464">Manganese</keyword>
<keyword evidence="1 9" id="KW-0540">Nuclease</keyword>
<comment type="similarity">
    <text evidence="9">Belongs to the CRISPR-associated endonuclease Cas1 family.</text>
</comment>
<dbReference type="EC" id="3.1.-.-" evidence="9"/>
<proteinExistence type="inferred from homology"/>
<comment type="cofactor">
    <cofactor evidence="9">
        <name>Mg(2+)</name>
        <dbReference type="ChEBI" id="CHEBI:18420"/>
    </cofactor>
    <cofactor evidence="9">
        <name>Mn(2+)</name>
        <dbReference type="ChEBI" id="CHEBI:29035"/>
    </cofactor>
</comment>
<comment type="caution">
    <text evidence="10">The sequence shown here is derived from an EMBL/GenBank/DDBJ whole genome shotgun (WGS) entry which is preliminary data.</text>
</comment>
<dbReference type="EMBL" id="PDNZ01000012">
    <property type="protein sequence ID" value="PWW81007.1"/>
    <property type="molecule type" value="Genomic_DNA"/>
</dbReference>
<dbReference type="Pfam" id="PF01867">
    <property type="entry name" value="Cas_Cas1"/>
    <property type="match status" value="1"/>
</dbReference>
<dbReference type="InterPro" id="IPR002729">
    <property type="entry name" value="CRISPR-assoc_Cas1"/>
</dbReference>
<gene>
    <name evidence="9" type="primary">cas1</name>
    <name evidence="10" type="ORF">CR164_12575</name>
</gene>